<evidence type="ECO:0000313" key="9">
    <source>
        <dbReference type="EMBL" id="GLS21451.1"/>
    </source>
</evidence>
<organism evidence="9 10">
    <name type="scientific">Labrys miyagiensis</name>
    <dbReference type="NCBI Taxonomy" id="346912"/>
    <lineage>
        <taxon>Bacteria</taxon>
        <taxon>Pseudomonadati</taxon>
        <taxon>Pseudomonadota</taxon>
        <taxon>Alphaproteobacteria</taxon>
        <taxon>Hyphomicrobiales</taxon>
        <taxon>Xanthobacteraceae</taxon>
        <taxon>Labrys</taxon>
    </lineage>
</organism>
<sequence length="266" mass="29185">MPRFHSLRLALLLALSLGQALAGTSQDVPPPLVPCVALSFDDGPDTTLTPRLLDILAREGVHATFFVVGKRLAYSPGLVRRAFLEGHEIGNHTYDHRRLTDLPDDEVVAEIELTDEAIIAETGHRPDRIRPPWGQIDARVETALRKAGLWRKITPWNLDSLDWLDDDASITELLTSAAPPGSVILMHDVHASTIEAVPSIIRNLKARGFHFSTISGLETCRGGKPQGLTVATTLAGRIPTDASKSLAQALREFKPFEDYIIHRFGS</sequence>
<evidence type="ECO:0000256" key="2">
    <source>
        <dbReference type="ARBA" id="ARBA00010973"/>
    </source>
</evidence>
<dbReference type="PANTHER" id="PTHR10587">
    <property type="entry name" value="GLYCOSYL TRANSFERASE-RELATED"/>
    <property type="match status" value="1"/>
</dbReference>
<keyword evidence="10" id="KW-1185">Reference proteome</keyword>
<evidence type="ECO:0000256" key="4">
    <source>
        <dbReference type="ARBA" id="ARBA00022723"/>
    </source>
</evidence>
<gene>
    <name evidence="9" type="ORF">GCM10007874_44680</name>
</gene>
<proteinExistence type="inferred from homology"/>
<evidence type="ECO:0000313" key="10">
    <source>
        <dbReference type="Proteomes" id="UP001156882"/>
    </source>
</evidence>
<evidence type="ECO:0000256" key="7">
    <source>
        <dbReference type="SAM" id="SignalP"/>
    </source>
</evidence>
<dbReference type="InterPro" id="IPR011330">
    <property type="entry name" value="Glyco_hydro/deAcase_b/a-brl"/>
</dbReference>
<protein>
    <recommendedName>
        <fullName evidence="3">Chitooligosaccharide deacetylase</fullName>
    </recommendedName>
    <alternativeName>
        <fullName evidence="6">Nodulation protein B</fullName>
    </alternativeName>
</protein>
<keyword evidence="4" id="KW-0479">Metal-binding</keyword>
<dbReference type="InterPro" id="IPR002509">
    <property type="entry name" value="NODB_dom"/>
</dbReference>
<name>A0ABQ6CMA5_9HYPH</name>
<keyword evidence="7" id="KW-0732">Signal</keyword>
<evidence type="ECO:0000256" key="1">
    <source>
        <dbReference type="ARBA" id="ARBA00003236"/>
    </source>
</evidence>
<feature type="signal peptide" evidence="7">
    <location>
        <begin position="1"/>
        <end position="22"/>
    </location>
</feature>
<dbReference type="InterPro" id="IPR050248">
    <property type="entry name" value="Polysacc_deacetylase_ArnD"/>
</dbReference>
<reference evidence="10" key="1">
    <citation type="journal article" date="2019" name="Int. J. Syst. Evol. Microbiol.">
        <title>The Global Catalogue of Microorganisms (GCM) 10K type strain sequencing project: providing services to taxonomists for standard genome sequencing and annotation.</title>
        <authorList>
            <consortium name="The Broad Institute Genomics Platform"/>
            <consortium name="The Broad Institute Genome Sequencing Center for Infectious Disease"/>
            <person name="Wu L."/>
            <person name="Ma J."/>
        </authorList>
    </citation>
    <scope>NUCLEOTIDE SEQUENCE [LARGE SCALE GENOMIC DNA]</scope>
    <source>
        <strain evidence="10">NBRC 101365</strain>
    </source>
</reference>
<evidence type="ECO:0000256" key="3">
    <source>
        <dbReference type="ARBA" id="ARBA00020071"/>
    </source>
</evidence>
<feature type="chain" id="PRO_5046770964" description="Chitooligosaccharide deacetylase" evidence="7">
    <location>
        <begin position="23"/>
        <end position="266"/>
    </location>
</feature>
<evidence type="ECO:0000256" key="6">
    <source>
        <dbReference type="ARBA" id="ARBA00032976"/>
    </source>
</evidence>
<evidence type="ECO:0000259" key="8">
    <source>
        <dbReference type="PROSITE" id="PS51677"/>
    </source>
</evidence>
<dbReference type="Proteomes" id="UP001156882">
    <property type="component" value="Unassembled WGS sequence"/>
</dbReference>
<dbReference type="CDD" id="cd10917">
    <property type="entry name" value="CE4_NodB_like_6s_7s"/>
    <property type="match status" value="1"/>
</dbReference>
<comment type="caution">
    <text evidence="9">The sequence shown here is derived from an EMBL/GenBank/DDBJ whole genome shotgun (WGS) entry which is preliminary data.</text>
</comment>
<evidence type="ECO:0000256" key="5">
    <source>
        <dbReference type="ARBA" id="ARBA00022801"/>
    </source>
</evidence>
<dbReference type="PANTHER" id="PTHR10587:SF133">
    <property type="entry name" value="CHITIN DEACETYLASE 1-RELATED"/>
    <property type="match status" value="1"/>
</dbReference>
<dbReference type="Gene3D" id="3.20.20.370">
    <property type="entry name" value="Glycoside hydrolase/deacetylase"/>
    <property type="match status" value="1"/>
</dbReference>
<dbReference type="Pfam" id="PF01522">
    <property type="entry name" value="Polysacc_deac_1"/>
    <property type="match status" value="1"/>
</dbReference>
<accession>A0ABQ6CMA5</accession>
<dbReference type="SUPFAM" id="SSF88713">
    <property type="entry name" value="Glycoside hydrolase/deacetylase"/>
    <property type="match status" value="1"/>
</dbReference>
<keyword evidence="5" id="KW-0378">Hydrolase</keyword>
<comment type="similarity">
    <text evidence="2">Belongs to the polysaccharide deacetylase family.</text>
</comment>
<dbReference type="PROSITE" id="PS51677">
    <property type="entry name" value="NODB"/>
    <property type="match status" value="1"/>
</dbReference>
<feature type="domain" description="NodB homology" evidence="8">
    <location>
        <begin position="34"/>
        <end position="212"/>
    </location>
</feature>
<dbReference type="EMBL" id="BSPC01000049">
    <property type="protein sequence ID" value="GLS21451.1"/>
    <property type="molecule type" value="Genomic_DNA"/>
</dbReference>
<comment type="function">
    <text evidence="1">Is involved in generating a small heat-stable compound (Nod), an acylated oligomer of N-acetylglucosamine, that stimulates mitosis in various plant protoplasts.</text>
</comment>